<sequence length="181" mass="19661">MDIGARLKMVREAQGISQRELAKRAGVTNASISLIEQNRVSPSVSSLKKVLDGLPMSMADFFTFELEQQPPRQVFAAAEQPDLGGNGVAMWLVGAGVENRQIGLLREVYAPGADTGTEMLKHEGQECGVVTQGCIELTIDTQVHILHPGDGYYFSSNQPHRFRNIGETEAILISANNPPTL</sequence>
<evidence type="ECO:0000256" key="1">
    <source>
        <dbReference type="ARBA" id="ARBA00023125"/>
    </source>
</evidence>
<dbReference type="SUPFAM" id="SSF47413">
    <property type="entry name" value="lambda repressor-like DNA-binding domains"/>
    <property type="match status" value="1"/>
</dbReference>
<dbReference type="GO" id="GO:0003700">
    <property type="term" value="F:DNA-binding transcription factor activity"/>
    <property type="evidence" value="ECO:0007669"/>
    <property type="project" value="TreeGrafter"/>
</dbReference>
<dbReference type="Proteomes" id="UP000242869">
    <property type="component" value="Unassembled WGS sequence"/>
</dbReference>
<dbReference type="PANTHER" id="PTHR46797">
    <property type="entry name" value="HTH-TYPE TRANSCRIPTIONAL REGULATOR"/>
    <property type="match status" value="1"/>
</dbReference>
<dbReference type="InterPro" id="IPR050807">
    <property type="entry name" value="TransReg_Diox_bact_type"/>
</dbReference>
<dbReference type="CDD" id="cd00093">
    <property type="entry name" value="HTH_XRE"/>
    <property type="match status" value="1"/>
</dbReference>
<dbReference type="Gene3D" id="1.10.260.40">
    <property type="entry name" value="lambda repressor-like DNA-binding domains"/>
    <property type="match status" value="1"/>
</dbReference>
<dbReference type="InterPro" id="IPR011051">
    <property type="entry name" value="RmlC_Cupin_sf"/>
</dbReference>
<reference evidence="4" key="1">
    <citation type="submission" date="2016-10" db="EMBL/GenBank/DDBJ databases">
        <authorList>
            <person name="Varghese N."/>
            <person name="Submissions S."/>
        </authorList>
    </citation>
    <scope>NUCLEOTIDE SEQUENCE [LARGE SCALE GENOMIC DNA]</scope>
    <source>
        <strain evidence="4">DSM 6150</strain>
    </source>
</reference>
<organism evidence="3 4">
    <name type="scientific">Formivibrio citricus</name>
    <dbReference type="NCBI Taxonomy" id="83765"/>
    <lineage>
        <taxon>Bacteria</taxon>
        <taxon>Pseudomonadati</taxon>
        <taxon>Pseudomonadota</taxon>
        <taxon>Betaproteobacteria</taxon>
        <taxon>Neisseriales</taxon>
        <taxon>Chitinibacteraceae</taxon>
        <taxon>Formivibrio</taxon>
    </lineage>
</organism>
<dbReference type="InterPro" id="IPR014710">
    <property type="entry name" value="RmlC-like_jellyroll"/>
</dbReference>
<evidence type="ECO:0000259" key="2">
    <source>
        <dbReference type="PROSITE" id="PS50943"/>
    </source>
</evidence>
<dbReference type="EMBL" id="FOVE01000004">
    <property type="protein sequence ID" value="SFN17594.1"/>
    <property type="molecule type" value="Genomic_DNA"/>
</dbReference>
<evidence type="ECO:0000313" key="3">
    <source>
        <dbReference type="EMBL" id="SFN17594.1"/>
    </source>
</evidence>
<dbReference type="Gene3D" id="2.60.120.10">
    <property type="entry name" value="Jelly Rolls"/>
    <property type="match status" value="1"/>
</dbReference>
<proteinExistence type="predicted"/>
<dbReference type="OrthoDB" id="9814751at2"/>
<dbReference type="STRING" id="83765.SAMN05660284_00753"/>
<gene>
    <name evidence="3" type="ORF">SAMN05660284_00753</name>
</gene>
<dbReference type="SUPFAM" id="SSF51182">
    <property type="entry name" value="RmlC-like cupins"/>
    <property type="match status" value="1"/>
</dbReference>
<dbReference type="InterPro" id="IPR013096">
    <property type="entry name" value="Cupin_2"/>
</dbReference>
<accession>A0A1I4WUV7</accession>
<dbReference type="Pfam" id="PF07883">
    <property type="entry name" value="Cupin_2"/>
    <property type="match status" value="1"/>
</dbReference>
<dbReference type="GO" id="GO:0003677">
    <property type="term" value="F:DNA binding"/>
    <property type="evidence" value="ECO:0007669"/>
    <property type="project" value="UniProtKB-KW"/>
</dbReference>
<dbReference type="GO" id="GO:0005829">
    <property type="term" value="C:cytosol"/>
    <property type="evidence" value="ECO:0007669"/>
    <property type="project" value="TreeGrafter"/>
</dbReference>
<keyword evidence="4" id="KW-1185">Reference proteome</keyword>
<dbReference type="RefSeq" id="WP_091191568.1">
    <property type="nucleotide sequence ID" value="NZ_FOVE01000004.1"/>
</dbReference>
<keyword evidence="1" id="KW-0238">DNA-binding</keyword>
<evidence type="ECO:0000313" key="4">
    <source>
        <dbReference type="Proteomes" id="UP000242869"/>
    </source>
</evidence>
<dbReference type="InterPro" id="IPR001387">
    <property type="entry name" value="Cro/C1-type_HTH"/>
</dbReference>
<dbReference type="AlphaFoldDB" id="A0A1I4WUV7"/>
<feature type="domain" description="HTH cro/C1-type" evidence="2">
    <location>
        <begin position="7"/>
        <end position="61"/>
    </location>
</feature>
<dbReference type="CDD" id="cd02209">
    <property type="entry name" value="cupin_XRE_C"/>
    <property type="match status" value="1"/>
</dbReference>
<name>A0A1I4WUV7_9NEIS</name>
<dbReference type="PROSITE" id="PS50943">
    <property type="entry name" value="HTH_CROC1"/>
    <property type="match status" value="1"/>
</dbReference>
<dbReference type="SMART" id="SM00530">
    <property type="entry name" value="HTH_XRE"/>
    <property type="match status" value="1"/>
</dbReference>
<protein>
    <submittedName>
        <fullName evidence="3">Transcriptional regulator, XRE family with cupin sensor</fullName>
    </submittedName>
</protein>
<dbReference type="PANTHER" id="PTHR46797:SF11">
    <property type="entry name" value="HTH-TYPE TRANSCRIPTIONAL REGULATOR PUUR"/>
    <property type="match status" value="1"/>
</dbReference>
<dbReference type="Pfam" id="PF01381">
    <property type="entry name" value="HTH_3"/>
    <property type="match status" value="1"/>
</dbReference>
<dbReference type="InterPro" id="IPR010982">
    <property type="entry name" value="Lambda_DNA-bd_dom_sf"/>
</dbReference>